<dbReference type="EMBL" id="JAYMCU010000007">
    <property type="protein sequence ID" value="MEC3935684.1"/>
    <property type="molecule type" value="Genomic_DNA"/>
</dbReference>
<proteinExistence type="predicted"/>
<name>A0ABU6I2A6_9ENTR</name>
<evidence type="ECO:0000313" key="2">
    <source>
        <dbReference type="Proteomes" id="UP001357437"/>
    </source>
</evidence>
<accession>A0ABU6I2A6</accession>
<sequence>MADAFPKMIQRIEGEQGKTITTEVELVSYVKERSTGTSESRYYVKHSNQLTVLEQGMSINRDGYGNYDACIVISDFPPQKSPEEAALKLADWLKRLGESIEANFKKPDMEDPQLKK</sequence>
<dbReference type="RefSeq" id="WP_197090540.1">
    <property type="nucleotide sequence ID" value="NZ_JAYMCU010000007.1"/>
</dbReference>
<keyword evidence="2" id="KW-1185">Reference proteome</keyword>
<protein>
    <recommendedName>
        <fullName evidence="3">Phage protein</fullName>
    </recommendedName>
</protein>
<dbReference type="Proteomes" id="UP001357437">
    <property type="component" value="Unassembled WGS sequence"/>
</dbReference>
<gene>
    <name evidence="1" type="ORF">VOF76_05825</name>
</gene>
<evidence type="ECO:0008006" key="3">
    <source>
        <dbReference type="Google" id="ProtNLM"/>
    </source>
</evidence>
<comment type="caution">
    <text evidence="1">The sequence shown here is derived from an EMBL/GenBank/DDBJ whole genome shotgun (WGS) entry which is preliminary data.</text>
</comment>
<evidence type="ECO:0000313" key="1">
    <source>
        <dbReference type="EMBL" id="MEC3935684.1"/>
    </source>
</evidence>
<reference evidence="1 2" key="1">
    <citation type="submission" date="2024-01" db="EMBL/GenBank/DDBJ databases">
        <title>Comparative Genomics of Leclercia adecarboxylata Strains Isolated from Several Sources.</title>
        <authorList>
            <person name="Yescas-Zazueta V."/>
            <person name="Balbuena-Alonso M.G."/>
            <person name="Valencia D."/>
            <person name="Mendez-Pfeiffer P.A."/>
            <person name="Ballesteros-Monrreal M.G."/>
            <person name="Rocha-Gracia R.D.C."/>
            <person name="Barrios-Villa E."/>
        </authorList>
    </citation>
    <scope>NUCLEOTIDE SEQUENCE [LARGE SCALE GENOMIC DNA]</scope>
    <source>
        <strain evidence="1 2">33MEM</strain>
    </source>
</reference>
<organism evidence="1 2">
    <name type="scientific">Leclercia adecarboxylata</name>
    <dbReference type="NCBI Taxonomy" id="83655"/>
    <lineage>
        <taxon>Bacteria</taxon>
        <taxon>Pseudomonadati</taxon>
        <taxon>Pseudomonadota</taxon>
        <taxon>Gammaproteobacteria</taxon>
        <taxon>Enterobacterales</taxon>
        <taxon>Enterobacteriaceae</taxon>
        <taxon>Leclercia</taxon>
    </lineage>
</organism>